<proteinExistence type="predicted"/>
<comment type="caution">
    <text evidence="1">The sequence shown here is derived from an EMBL/GenBank/DDBJ whole genome shotgun (WGS) entry which is preliminary data.</text>
</comment>
<dbReference type="AlphaFoldDB" id="A0A918K2J1"/>
<accession>A0A918K2J1</accession>
<protein>
    <submittedName>
        <fullName evidence="1">Uncharacterized protein</fullName>
    </submittedName>
</protein>
<gene>
    <name evidence="1" type="ORF">GCM10007392_05310</name>
</gene>
<organism evidence="1 2">
    <name type="scientific">Saccharospirillum salsuginis</name>
    <dbReference type="NCBI Taxonomy" id="418750"/>
    <lineage>
        <taxon>Bacteria</taxon>
        <taxon>Pseudomonadati</taxon>
        <taxon>Pseudomonadota</taxon>
        <taxon>Gammaproteobacteria</taxon>
        <taxon>Oceanospirillales</taxon>
        <taxon>Saccharospirillaceae</taxon>
        <taxon>Saccharospirillum</taxon>
    </lineage>
</organism>
<reference evidence="1" key="2">
    <citation type="submission" date="2020-09" db="EMBL/GenBank/DDBJ databases">
        <authorList>
            <person name="Sun Q."/>
            <person name="Kim S."/>
        </authorList>
    </citation>
    <scope>NUCLEOTIDE SEQUENCE</scope>
    <source>
        <strain evidence="1">KCTC 22169</strain>
    </source>
</reference>
<keyword evidence="2" id="KW-1185">Reference proteome</keyword>
<name>A0A918K2J1_9GAMM</name>
<sequence length="67" mass="7502">MQVAAKGSTHRIRIHRDLIKSFGVRFSAGIGYTSSETKVRVRVQTYPRGEAERFSPGAWIPYVLPAP</sequence>
<dbReference type="EMBL" id="BMXR01000001">
    <property type="protein sequence ID" value="GGX41350.1"/>
    <property type="molecule type" value="Genomic_DNA"/>
</dbReference>
<evidence type="ECO:0000313" key="2">
    <source>
        <dbReference type="Proteomes" id="UP000626148"/>
    </source>
</evidence>
<dbReference type="Proteomes" id="UP000626148">
    <property type="component" value="Unassembled WGS sequence"/>
</dbReference>
<evidence type="ECO:0000313" key="1">
    <source>
        <dbReference type="EMBL" id="GGX41350.1"/>
    </source>
</evidence>
<reference evidence="1" key="1">
    <citation type="journal article" date="2014" name="Int. J. Syst. Evol. Microbiol.">
        <title>Complete genome sequence of Corynebacterium casei LMG S-19264T (=DSM 44701T), isolated from a smear-ripened cheese.</title>
        <authorList>
            <consortium name="US DOE Joint Genome Institute (JGI-PGF)"/>
            <person name="Walter F."/>
            <person name="Albersmeier A."/>
            <person name="Kalinowski J."/>
            <person name="Ruckert C."/>
        </authorList>
    </citation>
    <scope>NUCLEOTIDE SEQUENCE</scope>
    <source>
        <strain evidence="1">KCTC 22169</strain>
    </source>
</reference>